<dbReference type="PROSITE" id="PS01091">
    <property type="entry name" value="TATD_3"/>
    <property type="match status" value="1"/>
</dbReference>
<dbReference type="PIRSF" id="PIRSF005902">
    <property type="entry name" value="DNase_TatD"/>
    <property type="match status" value="1"/>
</dbReference>
<feature type="binding site" evidence="4">
    <location>
        <position position="205"/>
    </location>
    <ligand>
        <name>a divalent metal cation</name>
        <dbReference type="ChEBI" id="CHEBI:60240"/>
        <label>1</label>
    </ligand>
</feature>
<proteinExistence type="inferred from homology"/>
<dbReference type="CDD" id="cd01310">
    <property type="entry name" value="TatD_DNAse"/>
    <property type="match status" value="1"/>
</dbReference>
<reference evidence="5 6" key="1">
    <citation type="submission" date="2018-01" db="EMBL/GenBank/DDBJ databases">
        <title>Whole genome sequencing of Histamine producing bacteria.</title>
        <authorList>
            <person name="Butler K."/>
        </authorList>
    </citation>
    <scope>NUCLEOTIDE SEQUENCE [LARGE SCALE GENOMIC DNA]</scope>
    <source>
        <strain evidence="5 6">FS-7.2</strain>
    </source>
</reference>
<dbReference type="InterPro" id="IPR032466">
    <property type="entry name" value="Metal_Hydrolase"/>
</dbReference>
<organism evidence="5 6">
    <name type="scientific">Photobacterium kishitanii</name>
    <dbReference type="NCBI Taxonomy" id="318456"/>
    <lineage>
        <taxon>Bacteria</taxon>
        <taxon>Pseudomonadati</taxon>
        <taxon>Pseudomonadota</taxon>
        <taxon>Gammaproteobacteria</taxon>
        <taxon>Vibrionales</taxon>
        <taxon>Vibrionaceae</taxon>
        <taxon>Photobacterium</taxon>
    </lineage>
</organism>
<evidence type="ECO:0000256" key="3">
    <source>
        <dbReference type="ARBA" id="ARBA00022801"/>
    </source>
</evidence>
<gene>
    <name evidence="5" type="ORF">C9J27_12595</name>
</gene>
<dbReference type="GO" id="GO:0046872">
    <property type="term" value="F:metal ion binding"/>
    <property type="evidence" value="ECO:0007669"/>
    <property type="project" value="UniProtKB-KW"/>
</dbReference>
<keyword evidence="2 4" id="KW-0479">Metal-binding</keyword>
<feature type="binding site" evidence="4">
    <location>
        <position position="95"/>
    </location>
    <ligand>
        <name>a divalent metal cation</name>
        <dbReference type="ChEBI" id="CHEBI:60240"/>
        <label>1</label>
    </ligand>
</feature>
<evidence type="ECO:0000313" key="6">
    <source>
        <dbReference type="Proteomes" id="UP000241426"/>
    </source>
</evidence>
<evidence type="ECO:0000256" key="1">
    <source>
        <dbReference type="ARBA" id="ARBA00009275"/>
    </source>
</evidence>
<dbReference type="FunFam" id="3.20.20.140:FF:000005">
    <property type="entry name" value="TatD family hydrolase"/>
    <property type="match status" value="1"/>
</dbReference>
<accession>A0A2T3KHM5</accession>
<dbReference type="EMBL" id="PYNF01000009">
    <property type="protein sequence ID" value="PSU98544.1"/>
    <property type="molecule type" value="Genomic_DNA"/>
</dbReference>
<dbReference type="PROSITE" id="PS01137">
    <property type="entry name" value="TATD_1"/>
    <property type="match status" value="1"/>
</dbReference>
<dbReference type="PANTHER" id="PTHR46124:SF3">
    <property type="entry name" value="HYDROLASE"/>
    <property type="match status" value="1"/>
</dbReference>
<evidence type="ECO:0000313" key="5">
    <source>
        <dbReference type="EMBL" id="PSU98544.1"/>
    </source>
</evidence>
<keyword evidence="3" id="KW-0378">Hydrolase</keyword>
<dbReference type="GO" id="GO:0005829">
    <property type="term" value="C:cytosol"/>
    <property type="evidence" value="ECO:0007669"/>
    <property type="project" value="TreeGrafter"/>
</dbReference>
<dbReference type="AlphaFoldDB" id="A0A2T3KHM5"/>
<comment type="caution">
    <text evidence="5">The sequence shown here is derived from an EMBL/GenBank/DDBJ whole genome shotgun (WGS) entry which is preliminary data.</text>
</comment>
<dbReference type="InterPro" id="IPR001130">
    <property type="entry name" value="TatD-like"/>
</dbReference>
<name>A0A2T3KHM5_9GAMM</name>
<evidence type="ECO:0000256" key="4">
    <source>
        <dbReference type="PIRSR" id="PIRSR005902-1"/>
    </source>
</evidence>
<dbReference type="Pfam" id="PF01026">
    <property type="entry name" value="TatD_DNase"/>
    <property type="match status" value="1"/>
</dbReference>
<dbReference type="SUPFAM" id="SSF51556">
    <property type="entry name" value="Metallo-dependent hydrolases"/>
    <property type="match status" value="1"/>
</dbReference>
<dbReference type="Proteomes" id="UP000241426">
    <property type="component" value="Unassembled WGS sequence"/>
</dbReference>
<comment type="similarity">
    <text evidence="1">Belongs to the metallo-dependent hydrolases superfamily. TatD-type hydrolase family.</text>
</comment>
<feature type="binding site" evidence="4">
    <location>
        <position position="155"/>
    </location>
    <ligand>
        <name>a divalent metal cation</name>
        <dbReference type="ChEBI" id="CHEBI:60240"/>
        <label>2</label>
    </ligand>
</feature>
<feature type="binding site" evidence="4">
    <location>
        <position position="5"/>
    </location>
    <ligand>
        <name>a divalent metal cation</name>
        <dbReference type="ChEBI" id="CHEBI:60240"/>
        <label>1</label>
    </ligand>
</feature>
<sequence length="258" mass="28417">MIDSHCHFDFAPFADNPYQAWTQAQQAGVKAMVIPTVGRSNWQTVSALCQQLSGLYYGLGIHPFFNHQHSSEVVAELTARLAEAKEDDRCVAVGECGLDFAVAGAQRELQLEWLRAQLQLANSYKLPVILHCRKAFPELMQLLRQHPPMAGGVYHGFSGSYQQATQLVDLGIKIGVGGTITYSRAHKTRTTVAKLPLSALLLETDAPDMPVAGYQGQPNRPERLVDIAMVLAEIRAEDYAQVAQVITLTTAELFQIKL</sequence>
<feature type="binding site" evidence="4">
    <location>
        <position position="131"/>
    </location>
    <ligand>
        <name>a divalent metal cation</name>
        <dbReference type="ChEBI" id="CHEBI:60240"/>
        <label>2</label>
    </ligand>
</feature>
<dbReference type="GO" id="GO:0016788">
    <property type="term" value="F:hydrolase activity, acting on ester bonds"/>
    <property type="evidence" value="ECO:0007669"/>
    <property type="project" value="InterPro"/>
</dbReference>
<dbReference type="Gene3D" id="3.20.20.140">
    <property type="entry name" value="Metal-dependent hydrolases"/>
    <property type="match status" value="1"/>
</dbReference>
<evidence type="ECO:0000256" key="2">
    <source>
        <dbReference type="ARBA" id="ARBA00022723"/>
    </source>
</evidence>
<feature type="binding site" evidence="4">
    <location>
        <position position="7"/>
    </location>
    <ligand>
        <name>a divalent metal cation</name>
        <dbReference type="ChEBI" id="CHEBI:60240"/>
        <label>1</label>
    </ligand>
</feature>
<protein>
    <submittedName>
        <fullName evidence="5">Deoxyribonuclease</fullName>
    </submittedName>
</protein>
<dbReference type="InterPro" id="IPR018228">
    <property type="entry name" value="DNase_TatD-rel_CS"/>
</dbReference>
<dbReference type="PANTHER" id="PTHR46124">
    <property type="entry name" value="D-AMINOACYL-TRNA DEACYLASE"/>
    <property type="match status" value="1"/>
</dbReference>